<evidence type="ECO:0000256" key="5">
    <source>
        <dbReference type="ARBA" id="ARBA00022692"/>
    </source>
</evidence>
<evidence type="ECO:0000256" key="13">
    <source>
        <dbReference type="SAM" id="SignalP"/>
    </source>
</evidence>
<reference evidence="15 16" key="1">
    <citation type="submission" date="2024-08" db="EMBL/GenBank/DDBJ databases">
        <title>Insights into the chromosomal genome structure of Flemingia macrophylla.</title>
        <authorList>
            <person name="Ding Y."/>
            <person name="Zhao Y."/>
            <person name="Bi W."/>
            <person name="Wu M."/>
            <person name="Zhao G."/>
            <person name="Gong Y."/>
            <person name="Li W."/>
            <person name="Zhang P."/>
        </authorList>
    </citation>
    <scope>NUCLEOTIDE SEQUENCE [LARGE SCALE GENOMIC DNA]</scope>
    <source>
        <strain evidence="15">DYQJB</strain>
        <tissue evidence="15">Leaf</tissue>
    </source>
</reference>
<feature type="signal peptide" evidence="13">
    <location>
        <begin position="1"/>
        <end position="17"/>
    </location>
</feature>
<accession>A0ABD1MFZ7</accession>
<dbReference type="SUPFAM" id="SSF52047">
    <property type="entry name" value="RNI-like"/>
    <property type="match status" value="1"/>
</dbReference>
<sequence length="837" mass="93743">MMSILVFLGSITSLTHLNLSQSAFTEEIPPQIGNLSNLVYLDLSSNFLIGTIPSQMGNLSNLRYLDLSSISLLVENVDWLSSLSKLEYLDLGDGDLSKSLHLLHTLQALPSLMQLHLSWCTLPPHYSQPPLLNFSSLLTLDMSRVSGISYVPNWIFGLEKLVSLTLNNNDIHSPFPDGIQNLTLLQNLDLSYNSFSSSIPHSLYGLQCLKLLNLANNDLQGTIVDALGNLTSLIELDLSYNELDGKIPTSLGNACNLRDLRFSHLKLNQQVNEITEILAPCISHVLTTLVASSSQLSGNLTNQFGVFENIVALDFSNNTICGKLPRSFGKLSSLEFLDLSKNQFSRNPFEYLGSFSKLLYLDISDNHFQGVVNEDGLTNLTSLKEFYANGVNLSLRVSSNWLPSFQLTNLYMSFWQLGPSFPSWLQSQKKLEYIDLSNTCISDSIPTWFWKAFSKASYLNLTHNHIHGELVTTIRNPISIDIVDLSTNHLRDFQSNHFTGNLPLSMGYLVDLQSLSIRNNSFSGIFPTMLKENNQLIFLDLGENNFSGAIPAWIGERLLKIKFLRLRSNKFSGHISNKICGLIVLQDLDLAQNNLFGNIPNCFNHLNAMSQKNKSRQSFIYPFVHRTQPYAISVSMLIKGRSIEYKSILGLVTNVDLSHNNLSGEIPREITDLDGLSFLNLSNNQLSGQIPSSIGNMRSLESIDISRNQLSGEIPLTISNLNFLTKLDLSHNHLKGKIPPGTQIQSFEASNFVGNNLCGPPLPVNCSKVPVVEHIGTEDDGHGVNWFFVGMALGFVVGFWIVVAPLFISRSWRYVYFRFFDDMWYKLQSYCDGWFLM</sequence>
<keyword evidence="3" id="KW-1003">Cell membrane</keyword>
<dbReference type="FunFam" id="3.80.10.10:FF:000095">
    <property type="entry name" value="LRR receptor-like serine/threonine-protein kinase GSO1"/>
    <property type="match status" value="2"/>
</dbReference>
<dbReference type="EMBL" id="JBGMDY010000005">
    <property type="protein sequence ID" value="KAL2334669.1"/>
    <property type="molecule type" value="Genomic_DNA"/>
</dbReference>
<feature type="domain" description="Disease resistance R13L4/SHOC-2-like LRR" evidence="14">
    <location>
        <begin position="128"/>
        <end position="282"/>
    </location>
</feature>
<dbReference type="Pfam" id="PF00560">
    <property type="entry name" value="LRR_1"/>
    <property type="match status" value="9"/>
</dbReference>
<feature type="transmembrane region" description="Helical" evidence="12">
    <location>
        <begin position="786"/>
        <end position="808"/>
    </location>
</feature>
<protein>
    <recommendedName>
        <fullName evidence="14">Disease resistance R13L4/SHOC-2-like LRR domain-containing protein</fullName>
    </recommendedName>
</protein>
<comment type="caution">
    <text evidence="15">The sequence shown here is derived from an EMBL/GenBank/DDBJ whole genome shotgun (WGS) entry which is preliminary data.</text>
</comment>
<evidence type="ECO:0000256" key="7">
    <source>
        <dbReference type="ARBA" id="ARBA00022737"/>
    </source>
</evidence>
<evidence type="ECO:0000256" key="6">
    <source>
        <dbReference type="ARBA" id="ARBA00022729"/>
    </source>
</evidence>
<keyword evidence="16" id="KW-1185">Reference proteome</keyword>
<dbReference type="SMART" id="SM00369">
    <property type="entry name" value="LRR_TYP"/>
    <property type="match status" value="9"/>
</dbReference>
<keyword evidence="7" id="KW-0677">Repeat</keyword>
<feature type="chain" id="PRO_5044764153" description="Disease resistance R13L4/SHOC-2-like LRR domain-containing protein" evidence="13">
    <location>
        <begin position="18"/>
        <end position="837"/>
    </location>
</feature>
<keyword evidence="4" id="KW-0433">Leucine-rich repeat</keyword>
<dbReference type="GO" id="GO:0005886">
    <property type="term" value="C:plasma membrane"/>
    <property type="evidence" value="ECO:0007669"/>
    <property type="project" value="UniProtKB-SubCell"/>
</dbReference>
<evidence type="ECO:0000313" key="16">
    <source>
        <dbReference type="Proteomes" id="UP001603857"/>
    </source>
</evidence>
<keyword evidence="5 12" id="KW-0812">Transmembrane</keyword>
<name>A0ABD1MFZ7_9FABA</name>
<evidence type="ECO:0000256" key="12">
    <source>
        <dbReference type="SAM" id="Phobius"/>
    </source>
</evidence>
<dbReference type="SUPFAM" id="SSF52058">
    <property type="entry name" value="L domain-like"/>
    <property type="match status" value="1"/>
</dbReference>
<keyword evidence="6 13" id="KW-0732">Signal</keyword>
<keyword evidence="9 12" id="KW-0472">Membrane</keyword>
<evidence type="ECO:0000256" key="10">
    <source>
        <dbReference type="ARBA" id="ARBA00023170"/>
    </source>
</evidence>
<evidence type="ECO:0000256" key="4">
    <source>
        <dbReference type="ARBA" id="ARBA00022614"/>
    </source>
</evidence>
<evidence type="ECO:0000256" key="9">
    <source>
        <dbReference type="ARBA" id="ARBA00023136"/>
    </source>
</evidence>
<comment type="subcellular location">
    <subcellularLocation>
        <location evidence="1">Cell membrane</location>
        <topology evidence="1">Single-pass type I membrane protein</topology>
    </subcellularLocation>
</comment>
<organism evidence="15 16">
    <name type="scientific">Flemingia macrophylla</name>
    <dbReference type="NCBI Taxonomy" id="520843"/>
    <lineage>
        <taxon>Eukaryota</taxon>
        <taxon>Viridiplantae</taxon>
        <taxon>Streptophyta</taxon>
        <taxon>Embryophyta</taxon>
        <taxon>Tracheophyta</taxon>
        <taxon>Spermatophyta</taxon>
        <taxon>Magnoliopsida</taxon>
        <taxon>eudicotyledons</taxon>
        <taxon>Gunneridae</taxon>
        <taxon>Pentapetalae</taxon>
        <taxon>rosids</taxon>
        <taxon>fabids</taxon>
        <taxon>Fabales</taxon>
        <taxon>Fabaceae</taxon>
        <taxon>Papilionoideae</taxon>
        <taxon>50 kb inversion clade</taxon>
        <taxon>NPAAA clade</taxon>
        <taxon>indigoferoid/millettioid clade</taxon>
        <taxon>Phaseoleae</taxon>
        <taxon>Flemingia</taxon>
    </lineage>
</organism>
<gene>
    <name evidence="15" type="ORF">Fmac_015882</name>
</gene>
<evidence type="ECO:0000256" key="3">
    <source>
        <dbReference type="ARBA" id="ARBA00022475"/>
    </source>
</evidence>
<dbReference type="AlphaFoldDB" id="A0ABD1MFZ7"/>
<comment type="similarity">
    <text evidence="2">Belongs to the RLP family.</text>
</comment>
<dbReference type="InterPro" id="IPR003591">
    <property type="entry name" value="Leu-rich_rpt_typical-subtyp"/>
</dbReference>
<dbReference type="InterPro" id="IPR046956">
    <property type="entry name" value="RLP23-like"/>
</dbReference>
<keyword evidence="11" id="KW-0325">Glycoprotein</keyword>
<evidence type="ECO:0000256" key="1">
    <source>
        <dbReference type="ARBA" id="ARBA00004251"/>
    </source>
</evidence>
<dbReference type="PANTHER" id="PTHR48063">
    <property type="entry name" value="LRR RECEPTOR-LIKE KINASE"/>
    <property type="match status" value="1"/>
</dbReference>
<dbReference type="Proteomes" id="UP001603857">
    <property type="component" value="Unassembled WGS sequence"/>
</dbReference>
<keyword evidence="10" id="KW-0675">Receptor</keyword>
<dbReference type="PANTHER" id="PTHR48063:SF63">
    <property type="entry name" value="LEUCINE-RICH RECEPTOR-LIKE KINASE FAMILY PROTEIN"/>
    <property type="match status" value="1"/>
</dbReference>
<evidence type="ECO:0000256" key="8">
    <source>
        <dbReference type="ARBA" id="ARBA00022989"/>
    </source>
</evidence>
<dbReference type="InterPro" id="IPR055414">
    <property type="entry name" value="LRR_R13L4/SHOC2-like"/>
</dbReference>
<evidence type="ECO:0000256" key="2">
    <source>
        <dbReference type="ARBA" id="ARBA00009592"/>
    </source>
</evidence>
<dbReference type="Pfam" id="PF23598">
    <property type="entry name" value="LRR_14"/>
    <property type="match status" value="1"/>
</dbReference>
<dbReference type="InterPro" id="IPR032675">
    <property type="entry name" value="LRR_dom_sf"/>
</dbReference>
<evidence type="ECO:0000256" key="11">
    <source>
        <dbReference type="ARBA" id="ARBA00023180"/>
    </source>
</evidence>
<proteinExistence type="inferred from homology"/>
<dbReference type="Gene3D" id="3.80.10.10">
    <property type="entry name" value="Ribonuclease Inhibitor"/>
    <property type="match status" value="6"/>
</dbReference>
<keyword evidence="8 12" id="KW-1133">Transmembrane helix</keyword>
<dbReference type="Pfam" id="PF13855">
    <property type="entry name" value="LRR_8"/>
    <property type="match status" value="1"/>
</dbReference>
<dbReference type="InterPro" id="IPR001611">
    <property type="entry name" value="Leu-rich_rpt"/>
</dbReference>
<evidence type="ECO:0000313" key="15">
    <source>
        <dbReference type="EMBL" id="KAL2334669.1"/>
    </source>
</evidence>
<evidence type="ECO:0000259" key="14">
    <source>
        <dbReference type="Pfam" id="PF23598"/>
    </source>
</evidence>
<dbReference type="FunFam" id="3.80.10.10:FF:001347">
    <property type="entry name" value="LRR receptor-like serine/threonine-protein kinase GSO2"/>
    <property type="match status" value="1"/>
</dbReference>